<gene>
    <name evidence="1" type="ORF">PM10SUCC1_07980</name>
</gene>
<dbReference type="Proteomes" id="UP001144471">
    <property type="component" value="Unassembled WGS sequence"/>
</dbReference>
<name>A0A9W6GHE6_9FUSO</name>
<dbReference type="RefSeq" id="WP_281833628.1">
    <property type="nucleotide sequence ID" value="NZ_BSDY01000003.1"/>
</dbReference>
<keyword evidence="2" id="KW-1185">Reference proteome</keyword>
<reference evidence="1" key="1">
    <citation type="submission" date="2022-12" db="EMBL/GenBank/DDBJ databases">
        <title>Reference genome sequencing for broad-spectrum identification of bacterial and archaeal isolates by mass spectrometry.</title>
        <authorList>
            <person name="Sekiguchi Y."/>
            <person name="Tourlousse D.M."/>
        </authorList>
    </citation>
    <scope>NUCLEOTIDE SEQUENCE</scope>
    <source>
        <strain evidence="1">10succ1</strain>
    </source>
</reference>
<comment type="caution">
    <text evidence="1">The sequence shown here is derived from an EMBL/GenBank/DDBJ whole genome shotgun (WGS) entry which is preliminary data.</text>
</comment>
<accession>A0A9W6GHE6</accession>
<evidence type="ECO:0008006" key="3">
    <source>
        <dbReference type="Google" id="ProtNLM"/>
    </source>
</evidence>
<dbReference type="AlphaFoldDB" id="A0A9W6GHE6"/>
<organism evidence="1 2">
    <name type="scientific">Propionigenium maris DSM 9537</name>
    <dbReference type="NCBI Taxonomy" id="1123000"/>
    <lineage>
        <taxon>Bacteria</taxon>
        <taxon>Fusobacteriati</taxon>
        <taxon>Fusobacteriota</taxon>
        <taxon>Fusobacteriia</taxon>
        <taxon>Fusobacteriales</taxon>
        <taxon>Fusobacteriaceae</taxon>
        <taxon>Propionigenium</taxon>
    </lineage>
</organism>
<evidence type="ECO:0000313" key="1">
    <source>
        <dbReference type="EMBL" id="GLI55284.1"/>
    </source>
</evidence>
<proteinExistence type="predicted"/>
<protein>
    <recommendedName>
        <fullName evidence="3">CGGC domain-containing protein</fullName>
    </recommendedName>
</protein>
<sequence>MRIGSIFCTECKNIHTDVHKAFSAIRGHFREDTFITAEDSCEADLWLLICGCTNPCIEHGHLKGKFGKLFVMSESDIPKAIHMIELLKEDREAIDFN</sequence>
<evidence type="ECO:0000313" key="2">
    <source>
        <dbReference type="Proteomes" id="UP001144471"/>
    </source>
</evidence>
<dbReference type="EMBL" id="BSDY01000003">
    <property type="protein sequence ID" value="GLI55284.1"/>
    <property type="molecule type" value="Genomic_DNA"/>
</dbReference>